<dbReference type="EMBL" id="GL377578">
    <property type="protein sequence ID" value="EFJ28955.1"/>
    <property type="molecule type" value="Genomic_DNA"/>
</dbReference>
<dbReference type="HOGENOM" id="CLU_026750_0_0_1"/>
<dbReference type="InterPro" id="IPR000172">
    <property type="entry name" value="GMC_OxRdtase_N"/>
</dbReference>
<proteinExistence type="predicted"/>
<dbReference type="PANTHER" id="PTHR45968:SF3">
    <property type="entry name" value="OS04G0573100 PROTEIN"/>
    <property type="match status" value="1"/>
</dbReference>
<dbReference type="Gramene" id="EFJ28955">
    <property type="protein sequence ID" value="EFJ28955"/>
    <property type="gene ID" value="SELMODRAFT_410832"/>
</dbReference>
<accession>D8RG04</accession>
<dbReference type="GO" id="GO:0050660">
    <property type="term" value="F:flavin adenine dinucleotide binding"/>
    <property type="evidence" value="ECO:0007669"/>
    <property type="project" value="InterPro"/>
</dbReference>
<dbReference type="eggNOG" id="KOG1238">
    <property type="taxonomic scope" value="Eukaryota"/>
</dbReference>
<dbReference type="Proteomes" id="UP000001514">
    <property type="component" value="Unassembled WGS sequence"/>
</dbReference>
<name>D8RG04_SELML</name>
<keyword evidence="5" id="KW-1185">Reference proteome</keyword>
<dbReference type="InterPro" id="IPR051871">
    <property type="entry name" value="GMC_Oxidoreductase-Related"/>
</dbReference>
<dbReference type="InterPro" id="IPR007867">
    <property type="entry name" value="GMC_OxRtase_C"/>
</dbReference>
<dbReference type="PROSITE" id="PS00624">
    <property type="entry name" value="GMC_OXRED_2"/>
    <property type="match status" value="1"/>
</dbReference>
<evidence type="ECO:0000259" key="3">
    <source>
        <dbReference type="PROSITE" id="PS00624"/>
    </source>
</evidence>
<evidence type="ECO:0000313" key="4">
    <source>
        <dbReference type="EMBL" id="EFJ28955.1"/>
    </source>
</evidence>
<protein>
    <recommendedName>
        <fullName evidence="3">Glucose-methanol-choline oxidoreductase N-terminal domain-containing protein</fullName>
    </recommendedName>
</protein>
<feature type="chain" id="PRO_5003121777" description="Glucose-methanol-choline oxidoreductase N-terminal domain-containing protein" evidence="2">
    <location>
        <begin position="20"/>
        <end position="606"/>
    </location>
</feature>
<evidence type="ECO:0000256" key="2">
    <source>
        <dbReference type="SAM" id="SignalP"/>
    </source>
</evidence>
<dbReference type="KEGG" id="smo:SELMODRAFT_410832"/>
<dbReference type="Pfam" id="PF00732">
    <property type="entry name" value="GMC_oxred_N"/>
    <property type="match status" value="1"/>
</dbReference>
<evidence type="ECO:0000313" key="5">
    <source>
        <dbReference type="Proteomes" id="UP000001514"/>
    </source>
</evidence>
<feature type="domain" description="Glucose-methanol-choline oxidoreductase N-terminal" evidence="3">
    <location>
        <begin position="248"/>
        <end position="262"/>
    </location>
</feature>
<dbReference type="SUPFAM" id="SSF54373">
    <property type="entry name" value="FAD-linked reductases, C-terminal domain"/>
    <property type="match status" value="1"/>
</dbReference>
<gene>
    <name evidence="4" type="ORF">SELMODRAFT_410832</name>
</gene>
<dbReference type="Pfam" id="PF13450">
    <property type="entry name" value="NAD_binding_8"/>
    <property type="match status" value="1"/>
</dbReference>
<feature type="signal peptide" evidence="2">
    <location>
        <begin position="1"/>
        <end position="19"/>
    </location>
</feature>
<dbReference type="SUPFAM" id="SSF51905">
    <property type="entry name" value="FAD/NAD(P)-binding domain"/>
    <property type="match status" value="1"/>
</dbReference>
<organism evidence="5">
    <name type="scientific">Selaginella moellendorffii</name>
    <name type="common">Spikemoss</name>
    <dbReference type="NCBI Taxonomy" id="88036"/>
    <lineage>
        <taxon>Eukaryota</taxon>
        <taxon>Viridiplantae</taxon>
        <taxon>Streptophyta</taxon>
        <taxon>Embryophyta</taxon>
        <taxon>Tracheophyta</taxon>
        <taxon>Lycopodiopsida</taxon>
        <taxon>Selaginellales</taxon>
        <taxon>Selaginellaceae</taxon>
        <taxon>Selaginella</taxon>
    </lineage>
</organism>
<sequence>MELKCLALAAFLFIAYVAADDFPFPLSEAHQAPDLIKDLDYIVVGGGAAGCALATTLSQNFTVLLLERGGSPYNNPLFMREENFMLGLLDEGTQGFVSTDGSWSRAQEIKQIGLDPVKANASYIWAENVIVSLPTLGPFQTAFHKGLVEAGVTPDLGATYEHSVGTKTGGTLFDENGQRRPSSNLIAAYANPQNLQVLLNAQAVKIHFDVSDSGAPRAMEVDFIDRNGGLHTAFLKQDSASEIILSASAIGTPHLLMLSGVGPADHLKQFNINVVLALPVGKNIADNPATRVYVPSPLPVESALVKVAGITPFGSYIESLSGVQNLQGSVIFQKVAGPKSTGEVLLSNDSLDITNNPVITFNYYNNSDDLATCIGGLNIMEKFLLSKTMTPFVSGMQAMPSGNVLGLPIRKFTSQEVINATLSAYCKVNVGTMWHYHGSCRVGQVVDSQYKVLGAERLRIVDGSVFDFCPVFTIFLFANGQEPARVLGTDCATRGKQILSCIDTTDPKVWLPGPCPRRILHLLTYTGFALRNSERCDGNALVNVLAQDGQLVLVWSAGIPFETMCLIFISPYSVTGILGIWHDLFDLMPQREEVTWNALVSRLSDI</sequence>
<dbReference type="AlphaFoldDB" id="D8RG04"/>
<keyword evidence="1 2" id="KW-0732">Signal</keyword>
<dbReference type="InParanoid" id="D8RG04"/>
<dbReference type="Pfam" id="PF05199">
    <property type="entry name" value="GMC_oxred_C"/>
    <property type="match status" value="1"/>
</dbReference>
<dbReference type="Gene3D" id="3.30.410.40">
    <property type="match status" value="1"/>
</dbReference>
<reference evidence="4 5" key="1">
    <citation type="journal article" date="2011" name="Science">
        <title>The Selaginella genome identifies genetic changes associated with the evolution of vascular plants.</title>
        <authorList>
            <person name="Banks J.A."/>
            <person name="Nishiyama T."/>
            <person name="Hasebe M."/>
            <person name="Bowman J.L."/>
            <person name="Gribskov M."/>
            <person name="dePamphilis C."/>
            <person name="Albert V.A."/>
            <person name="Aono N."/>
            <person name="Aoyama T."/>
            <person name="Ambrose B.A."/>
            <person name="Ashton N.W."/>
            <person name="Axtell M.J."/>
            <person name="Barker E."/>
            <person name="Barker M.S."/>
            <person name="Bennetzen J.L."/>
            <person name="Bonawitz N.D."/>
            <person name="Chapple C."/>
            <person name="Cheng C."/>
            <person name="Correa L.G."/>
            <person name="Dacre M."/>
            <person name="DeBarry J."/>
            <person name="Dreyer I."/>
            <person name="Elias M."/>
            <person name="Engstrom E.M."/>
            <person name="Estelle M."/>
            <person name="Feng L."/>
            <person name="Finet C."/>
            <person name="Floyd S.K."/>
            <person name="Frommer W.B."/>
            <person name="Fujita T."/>
            <person name="Gramzow L."/>
            <person name="Gutensohn M."/>
            <person name="Harholt J."/>
            <person name="Hattori M."/>
            <person name="Heyl A."/>
            <person name="Hirai T."/>
            <person name="Hiwatashi Y."/>
            <person name="Ishikawa M."/>
            <person name="Iwata M."/>
            <person name="Karol K.G."/>
            <person name="Koehler B."/>
            <person name="Kolukisaoglu U."/>
            <person name="Kubo M."/>
            <person name="Kurata T."/>
            <person name="Lalonde S."/>
            <person name="Li K."/>
            <person name="Li Y."/>
            <person name="Litt A."/>
            <person name="Lyons E."/>
            <person name="Manning G."/>
            <person name="Maruyama T."/>
            <person name="Michael T.P."/>
            <person name="Mikami K."/>
            <person name="Miyazaki S."/>
            <person name="Morinaga S."/>
            <person name="Murata T."/>
            <person name="Mueller-Roeber B."/>
            <person name="Nelson D.R."/>
            <person name="Obara M."/>
            <person name="Oguri Y."/>
            <person name="Olmstead R.G."/>
            <person name="Onodera N."/>
            <person name="Petersen B.L."/>
            <person name="Pils B."/>
            <person name="Prigge M."/>
            <person name="Rensing S.A."/>
            <person name="Riano-Pachon D.M."/>
            <person name="Roberts A.W."/>
            <person name="Sato Y."/>
            <person name="Scheller H.V."/>
            <person name="Schulz B."/>
            <person name="Schulz C."/>
            <person name="Shakirov E.V."/>
            <person name="Shibagaki N."/>
            <person name="Shinohara N."/>
            <person name="Shippen D.E."/>
            <person name="Soerensen I."/>
            <person name="Sotooka R."/>
            <person name="Sugimoto N."/>
            <person name="Sugita M."/>
            <person name="Sumikawa N."/>
            <person name="Tanurdzic M."/>
            <person name="Theissen G."/>
            <person name="Ulvskov P."/>
            <person name="Wakazuki S."/>
            <person name="Weng J.K."/>
            <person name="Willats W.W."/>
            <person name="Wipf D."/>
            <person name="Wolf P.G."/>
            <person name="Yang L."/>
            <person name="Zimmer A.D."/>
            <person name="Zhu Q."/>
            <person name="Mitros T."/>
            <person name="Hellsten U."/>
            <person name="Loque D."/>
            <person name="Otillar R."/>
            <person name="Salamov A."/>
            <person name="Schmutz J."/>
            <person name="Shapiro H."/>
            <person name="Lindquist E."/>
            <person name="Lucas S."/>
            <person name="Rokhsar D."/>
            <person name="Grigoriev I.V."/>
        </authorList>
    </citation>
    <scope>NUCLEOTIDE SEQUENCE [LARGE SCALE GENOMIC DNA]</scope>
</reference>
<dbReference type="Gene3D" id="3.50.50.60">
    <property type="entry name" value="FAD/NAD(P)-binding domain"/>
    <property type="match status" value="2"/>
</dbReference>
<evidence type="ECO:0000256" key="1">
    <source>
        <dbReference type="ARBA" id="ARBA00022729"/>
    </source>
</evidence>
<dbReference type="PANTHER" id="PTHR45968">
    <property type="entry name" value="OSJNBA0019K04.7 PROTEIN"/>
    <property type="match status" value="1"/>
</dbReference>
<dbReference type="GO" id="GO:0016614">
    <property type="term" value="F:oxidoreductase activity, acting on CH-OH group of donors"/>
    <property type="evidence" value="ECO:0007669"/>
    <property type="project" value="InterPro"/>
</dbReference>
<dbReference type="InterPro" id="IPR036188">
    <property type="entry name" value="FAD/NAD-bd_sf"/>
</dbReference>
<dbReference type="STRING" id="88036.D8RG04"/>